<accession>A0A737Y4Q1</accession>
<sequence>MNKLNALSGQGLAQPEIGQQDVSEIRKQVISGDWSPINRGEYTLTDLGLRHNGSGLVWLRSGVSVHEADHDEGFSGKARVSFDYHEGVCPARPVDGAGFSRGVHSHKVDSYCLHILTSSPSWVEYWHRNDGKALTTFAAQVLTNERQEAFDGWVIYRHPQQMDKYTVIHEERDKYLIQEYVKRGWKCESTYELSLLVKNDAEFGRLMARLGYVKVRTRKITGKRESFWLYRSTEKGLGAADKQPKVDASYAAVVRRVSRGKQEVCPQDPALRKASAVTVQASETERFAFKRVAVDGCYLWVYADHIRFLKKIRTRVNGKQVQGYSAKGVNIAVDGRVEVCPQKALNNKDKMLSVQAAETRYTSDVLASMSPQDILTAAKNTLIQINATHSYGMAAHNIMLSHGGRNLASVPVENMASCLVDLDKLLVVASTGAVEVLS</sequence>
<organism evidence="1">
    <name type="scientific">Salmonella enterica subsp. salamae serovar 30:1,z28:z6</name>
    <dbReference type="NCBI Taxonomy" id="1967615"/>
    <lineage>
        <taxon>Bacteria</taxon>
        <taxon>Pseudomonadati</taxon>
        <taxon>Pseudomonadota</taxon>
        <taxon>Gammaproteobacteria</taxon>
        <taxon>Enterobacterales</taxon>
        <taxon>Enterobacteriaceae</taxon>
        <taxon>Salmonella</taxon>
    </lineage>
</organism>
<reference evidence="1" key="2">
    <citation type="submission" date="2018-07" db="EMBL/GenBank/DDBJ databases">
        <authorList>
            <consortium name="NCBI Pathogen Detection Project"/>
        </authorList>
    </citation>
    <scope>NUCLEOTIDE SEQUENCE</scope>
    <source>
        <strain evidence="1">165-86</strain>
    </source>
</reference>
<dbReference type="EMBL" id="DAATHJ010000035">
    <property type="protein sequence ID" value="HAE8612585.1"/>
    <property type="molecule type" value="Genomic_DNA"/>
</dbReference>
<proteinExistence type="predicted"/>
<gene>
    <name evidence="1" type="ORF">G4W81_004296</name>
</gene>
<dbReference type="AlphaFoldDB" id="A0A737Y4Q1"/>
<evidence type="ECO:0000313" key="1">
    <source>
        <dbReference type="EMBL" id="HAE8612585.1"/>
    </source>
</evidence>
<name>A0A737Y4Q1_SALER</name>
<protein>
    <submittedName>
        <fullName evidence="1">Uncharacterized protein</fullName>
    </submittedName>
</protein>
<reference evidence="1" key="1">
    <citation type="journal article" date="2018" name="Genome Biol.">
        <title>SKESA: strategic k-mer extension for scrupulous assemblies.</title>
        <authorList>
            <person name="Souvorov A."/>
            <person name="Agarwala R."/>
            <person name="Lipman D.J."/>
        </authorList>
    </citation>
    <scope>NUCLEOTIDE SEQUENCE</scope>
    <source>
        <strain evidence="1">165-86</strain>
    </source>
</reference>
<comment type="caution">
    <text evidence="1">The sequence shown here is derived from an EMBL/GenBank/DDBJ whole genome shotgun (WGS) entry which is preliminary data.</text>
</comment>